<keyword evidence="1" id="KW-0812">Transmembrane</keyword>
<keyword evidence="1" id="KW-1133">Transmembrane helix</keyword>
<evidence type="ECO:0000256" key="1">
    <source>
        <dbReference type="SAM" id="Phobius"/>
    </source>
</evidence>
<protein>
    <submittedName>
        <fullName evidence="2">Uncharacterized protein</fullName>
    </submittedName>
</protein>
<sequence length="78" mass="8557">MVSASTLAVGGALIPPIVYLKRLALEARDYILLTVASLLLAVGGSFAAYKLLMRDIEECRMHVRKLRAESQTQRPRSG</sequence>
<reference evidence="2 3" key="1">
    <citation type="submission" date="2023-09" db="EMBL/GenBank/DDBJ databases">
        <title>Pyrofollis japonicus gen. nov. sp. nov., a novel member of the family Pyrodictiaceae isolated from the Iheya North hydrothermal field.</title>
        <authorList>
            <person name="Miyazaki U."/>
            <person name="Sanari M."/>
            <person name="Tame A."/>
            <person name="Kitajima M."/>
            <person name="Okamoto A."/>
            <person name="Sawayama S."/>
            <person name="Miyazaki J."/>
            <person name="Takai K."/>
            <person name="Nakagawa S."/>
        </authorList>
    </citation>
    <scope>NUCLEOTIDE SEQUENCE [LARGE SCALE GENOMIC DNA]</scope>
    <source>
        <strain evidence="2 3">AV2</strain>
    </source>
</reference>
<organism evidence="2 3">
    <name type="scientific">Pyrodictium abyssi</name>
    <dbReference type="NCBI Taxonomy" id="54256"/>
    <lineage>
        <taxon>Archaea</taxon>
        <taxon>Thermoproteota</taxon>
        <taxon>Thermoprotei</taxon>
        <taxon>Desulfurococcales</taxon>
        <taxon>Pyrodictiaceae</taxon>
        <taxon>Pyrodictium</taxon>
    </lineage>
</organism>
<accession>A0ABM8IYP3</accession>
<name>A0ABM8IYP3_9CREN</name>
<dbReference type="EMBL" id="AP028907">
    <property type="protein sequence ID" value="BES81780.1"/>
    <property type="molecule type" value="Genomic_DNA"/>
</dbReference>
<gene>
    <name evidence="2" type="ORF">PABY_13470</name>
</gene>
<dbReference type="Proteomes" id="UP001341135">
    <property type="component" value="Chromosome"/>
</dbReference>
<keyword evidence="3" id="KW-1185">Reference proteome</keyword>
<evidence type="ECO:0000313" key="2">
    <source>
        <dbReference type="EMBL" id="BES81780.1"/>
    </source>
</evidence>
<evidence type="ECO:0000313" key="3">
    <source>
        <dbReference type="Proteomes" id="UP001341135"/>
    </source>
</evidence>
<dbReference type="GeneID" id="89289363"/>
<proteinExistence type="predicted"/>
<feature type="transmembrane region" description="Helical" evidence="1">
    <location>
        <begin position="30"/>
        <end position="52"/>
    </location>
</feature>
<dbReference type="RefSeq" id="WP_338248493.1">
    <property type="nucleotide sequence ID" value="NZ_AP028907.1"/>
</dbReference>
<keyword evidence="1" id="KW-0472">Membrane</keyword>